<name>A0A7S2QSM4_9EUKA</name>
<accession>A0A7S2QSM4</accession>
<dbReference type="EMBL" id="HBHC01000902">
    <property type="protein sequence ID" value="CAD9650405.1"/>
    <property type="molecule type" value="Transcribed_RNA"/>
</dbReference>
<dbReference type="AlphaFoldDB" id="A0A7S2QSM4"/>
<reference evidence="1" key="1">
    <citation type="submission" date="2021-01" db="EMBL/GenBank/DDBJ databases">
        <authorList>
            <person name="Corre E."/>
            <person name="Pelletier E."/>
            <person name="Niang G."/>
            <person name="Scheremetjew M."/>
            <person name="Finn R."/>
            <person name="Kale V."/>
            <person name="Holt S."/>
            <person name="Cochrane G."/>
            <person name="Meng A."/>
            <person name="Brown T."/>
            <person name="Cohen L."/>
        </authorList>
    </citation>
    <scope>NUCLEOTIDE SEQUENCE</scope>
    <source>
        <strain evidence="1">BC52</strain>
    </source>
</reference>
<sequence length="307" mass="34539">MSTSEAAAVQSLKTKSTEELKQDVLELTKGRNIASMKEKVDFYKSELEPVVEELSKRNPNPDPASQVPLVLGGVWTPIWSTIPFQDSLPGRSLEQSYQIFRDTGFYANIARYAPGSQLKIGWGLKLASFLLALDLMIVQKYGIVNDKWYIENVAIKQALRWSGKPLSISDANNWVDKVIPSLPKDAQSGSSIIPDLENVDARTKKRLDTVFQTKPTLEHMYIDDELRIVKTRREANQRPSYTVAIRRGGLYEDRARIQGNALLPHPSQRNVQARKSGNALLGKLHAGNDILRKSTPCGLRRQRARLM</sequence>
<protein>
    <recommendedName>
        <fullName evidence="2">Plastid lipid-associated protein/fibrillin conserved domain-containing protein</fullName>
    </recommendedName>
</protein>
<proteinExistence type="predicted"/>
<evidence type="ECO:0000313" key="1">
    <source>
        <dbReference type="EMBL" id="CAD9650405.1"/>
    </source>
</evidence>
<gene>
    <name evidence="1" type="ORF">NSPH01132_LOCUS502</name>
</gene>
<organism evidence="1">
    <name type="scientific">Norrisiella sphaerica</name>
    <dbReference type="NCBI Taxonomy" id="552664"/>
    <lineage>
        <taxon>Eukaryota</taxon>
        <taxon>Sar</taxon>
        <taxon>Rhizaria</taxon>
        <taxon>Cercozoa</taxon>
        <taxon>Chlorarachniophyceae</taxon>
        <taxon>Norrisiella</taxon>
    </lineage>
</organism>
<evidence type="ECO:0008006" key="2">
    <source>
        <dbReference type="Google" id="ProtNLM"/>
    </source>
</evidence>